<proteinExistence type="predicted"/>
<evidence type="ECO:0000313" key="1">
    <source>
        <dbReference type="EMBL" id="CBY31369.1"/>
    </source>
</evidence>
<dbReference type="AlphaFoldDB" id="E4Y6W9"/>
<sequence>VVRAKQLAHERIIPDSDQRRCTLESELS</sequence>
<protein>
    <submittedName>
        <fullName evidence="1">Uncharacterized protein</fullName>
    </submittedName>
</protein>
<organism evidence="1">
    <name type="scientific">Oikopleura dioica</name>
    <name type="common">Tunicate</name>
    <dbReference type="NCBI Taxonomy" id="34765"/>
    <lineage>
        <taxon>Eukaryota</taxon>
        <taxon>Metazoa</taxon>
        <taxon>Chordata</taxon>
        <taxon>Tunicata</taxon>
        <taxon>Appendicularia</taxon>
        <taxon>Copelata</taxon>
        <taxon>Oikopleuridae</taxon>
        <taxon>Oikopleura</taxon>
    </lineage>
</organism>
<reference evidence="1" key="1">
    <citation type="journal article" date="2010" name="Science">
        <title>Plasticity of animal genome architecture unmasked by rapid evolution of a pelagic tunicate.</title>
        <authorList>
            <person name="Denoeud F."/>
            <person name="Henriet S."/>
            <person name="Mungpakdee S."/>
            <person name="Aury J.M."/>
            <person name="Da Silva C."/>
            <person name="Brinkmann H."/>
            <person name="Mikhaleva J."/>
            <person name="Olsen L.C."/>
            <person name="Jubin C."/>
            <person name="Canestro C."/>
            <person name="Bouquet J.M."/>
            <person name="Danks G."/>
            <person name="Poulain J."/>
            <person name="Campsteijn C."/>
            <person name="Adamski M."/>
            <person name="Cross I."/>
            <person name="Yadetie F."/>
            <person name="Muffato M."/>
            <person name="Louis A."/>
            <person name="Butcher S."/>
            <person name="Tsagkogeorga G."/>
            <person name="Konrad A."/>
            <person name="Singh S."/>
            <person name="Jensen M.F."/>
            <person name="Cong E.H."/>
            <person name="Eikeseth-Otteraa H."/>
            <person name="Noel B."/>
            <person name="Anthouard V."/>
            <person name="Porcel B.M."/>
            <person name="Kachouri-Lafond R."/>
            <person name="Nishino A."/>
            <person name="Ugolini M."/>
            <person name="Chourrout P."/>
            <person name="Nishida H."/>
            <person name="Aasland R."/>
            <person name="Huzurbazar S."/>
            <person name="Westhof E."/>
            <person name="Delsuc F."/>
            <person name="Lehrach H."/>
            <person name="Reinhardt R."/>
            <person name="Weissenbach J."/>
            <person name="Roy S.W."/>
            <person name="Artiguenave F."/>
            <person name="Postlethwait J.H."/>
            <person name="Manak J.R."/>
            <person name="Thompson E.M."/>
            <person name="Jaillon O."/>
            <person name="Du Pasquier L."/>
            <person name="Boudinot P."/>
            <person name="Liberles D.A."/>
            <person name="Volff J.N."/>
            <person name="Philippe H."/>
            <person name="Lenhard B."/>
            <person name="Roest Crollius H."/>
            <person name="Wincker P."/>
            <person name="Chourrout D."/>
        </authorList>
    </citation>
    <scope>NUCLEOTIDE SEQUENCE [LARGE SCALE GENOMIC DNA]</scope>
</reference>
<dbReference type="EMBL" id="FN654301">
    <property type="protein sequence ID" value="CBY31369.1"/>
    <property type="molecule type" value="Genomic_DNA"/>
</dbReference>
<accession>E4Y6W9</accession>
<gene>
    <name evidence="1" type="ORF">GSOID_T00025272001</name>
</gene>
<name>E4Y6W9_OIKDI</name>
<feature type="non-terminal residue" evidence="1">
    <location>
        <position position="1"/>
    </location>
</feature>
<dbReference type="Proteomes" id="UP000011014">
    <property type="component" value="Unassembled WGS sequence"/>
</dbReference>